<reference evidence="4 5" key="1">
    <citation type="submission" date="2016-02" db="EMBL/GenBank/DDBJ databases">
        <authorList>
            <person name="Wen L."/>
            <person name="He K."/>
            <person name="Yang H."/>
        </authorList>
    </citation>
    <scope>NUCLEOTIDE SEQUENCE [LARGE SCALE GENOMIC DNA]</scope>
    <source>
        <strain evidence="4 5">CV58</strain>
    </source>
</reference>
<dbReference type="InterPro" id="IPR011129">
    <property type="entry name" value="CSD"/>
</dbReference>
<dbReference type="AlphaFoldDB" id="A0A139SQD4"/>
<name>A0A139SQD4_9GAMM</name>
<dbReference type="GO" id="GO:0003676">
    <property type="term" value="F:nucleic acid binding"/>
    <property type="evidence" value="ECO:0007669"/>
    <property type="project" value="InterPro"/>
</dbReference>
<dbReference type="InterPro" id="IPR048090">
    <property type="entry name" value="CSP_N_ext_dom"/>
</dbReference>
<dbReference type="GO" id="GO:0005829">
    <property type="term" value="C:cytosol"/>
    <property type="evidence" value="ECO:0007669"/>
    <property type="project" value="UniProtKB-ARBA"/>
</dbReference>
<evidence type="ECO:0000256" key="2">
    <source>
        <dbReference type="SAM" id="Phobius"/>
    </source>
</evidence>
<evidence type="ECO:0000259" key="3">
    <source>
        <dbReference type="PROSITE" id="PS51857"/>
    </source>
</evidence>
<dbReference type="PROSITE" id="PS00352">
    <property type="entry name" value="CSD_1"/>
    <property type="match status" value="1"/>
</dbReference>
<keyword evidence="2" id="KW-1133">Transmembrane helix</keyword>
<dbReference type="RefSeq" id="WP_068391551.1">
    <property type="nucleotide sequence ID" value="NZ_LSZO01000176.1"/>
</dbReference>
<feature type="transmembrane region" description="Helical" evidence="2">
    <location>
        <begin position="34"/>
        <end position="54"/>
    </location>
</feature>
<dbReference type="CDD" id="cd04458">
    <property type="entry name" value="CSP_CDS"/>
    <property type="match status" value="1"/>
</dbReference>
<dbReference type="InterPro" id="IPR050181">
    <property type="entry name" value="Cold_shock_domain"/>
</dbReference>
<dbReference type="Gene3D" id="2.40.50.140">
    <property type="entry name" value="Nucleic acid-binding proteins"/>
    <property type="match status" value="1"/>
</dbReference>
<dbReference type="SUPFAM" id="SSF50249">
    <property type="entry name" value="Nucleic acid-binding proteins"/>
    <property type="match status" value="1"/>
</dbReference>
<keyword evidence="5" id="KW-1185">Reference proteome</keyword>
<comment type="caution">
    <text evidence="4">The sequence shown here is derived from an EMBL/GenBank/DDBJ whole genome shotgun (WGS) entry which is preliminary data.</text>
</comment>
<feature type="transmembrane region" description="Helical" evidence="2">
    <location>
        <begin position="7"/>
        <end position="28"/>
    </location>
</feature>
<comment type="subcellular location">
    <subcellularLocation>
        <location evidence="1">Cytoplasm</location>
    </subcellularLocation>
</comment>
<feature type="transmembrane region" description="Helical" evidence="2">
    <location>
        <begin position="61"/>
        <end position="83"/>
    </location>
</feature>
<organism evidence="4 5">
    <name type="scientific">Ventosimonas gracilis</name>
    <dbReference type="NCBI Taxonomy" id="1680762"/>
    <lineage>
        <taxon>Bacteria</taxon>
        <taxon>Pseudomonadati</taxon>
        <taxon>Pseudomonadota</taxon>
        <taxon>Gammaproteobacteria</taxon>
        <taxon>Pseudomonadales</taxon>
        <taxon>Ventosimonadaceae</taxon>
        <taxon>Ventosimonas</taxon>
    </lineage>
</organism>
<gene>
    <name evidence="4" type="ORF">AXE65_04570</name>
</gene>
<dbReference type="NCBIfam" id="NF041604">
    <property type="entry name" value="CSP_NTE_dom"/>
    <property type="match status" value="1"/>
</dbReference>
<dbReference type="Pfam" id="PF00313">
    <property type="entry name" value="CSD"/>
    <property type="match status" value="1"/>
</dbReference>
<keyword evidence="2" id="KW-0812">Transmembrane</keyword>
<keyword evidence="2" id="KW-0472">Membrane</keyword>
<dbReference type="PRINTS" id="PR00050">
    <property type="entry name" value="COLDSHOCK"/>
</dbReference>
<feature type="domain" description="CSD" evidence="3">
    <location>
        <begin position="129"/>
        <end position="193"/>
    </location>
</feature>
<dbReference type="PANTHER" id="PTHR11544">
    <property type="entry name" value="COLD SHOCK DOMAIN CONTAINING PROTEINS"/>
    <property type="match status" value="1"/>
</dbReference>
<dbReference type="EMBL" id="LSZO01000176">
    <property type="protein sequence ID" value="KXU36809.1"/>
    <property type="molecule type" value="Genomic_DNA"/>
</dbReference>
<evidence type="ECO:0000256" key="1">
    <source>
        <dbReference type="RuleBase" id="RU000408"/>
    </source>
</evidence>
<accession>A0A139SQD4</accession>
<dbReference type="PROSITE" id="PS51857">
    <property type="entry name" value="CSD_2"/>
    <property type="match status" value="1"/>
</dbReference>
<dbReference type="SMART" id="SM00357">
    <property type="entry name" value="CSP"/>
    <property type="match status" value="1"/>
</dbReference>
<dbReference type="OrthoDB" id="7027920at2"/>
<dbReference type="InterPro" id="IPR002059">
    <property type="entry name" value="CSP_DNA-bd"/>
</dbReference>
<dbReference type="InterPro" id="IPR019844">
    <property type="entry name" value="CSD_CS"/>
</dbReference>
<evidence type="ECO:0000313" key="4">
    <source>
        <dbReference type="EMBL" id="KXU36809.1"/>
    </source>
</evidence>
<proteinExistence type="predicted"/>
<sequence length="195" mass="21604">MLKIAHLLIGVIALLLFVVFTLSGSLPWSAQTDALYLAMFGLMNLLIAPFLPNWHRGARGLFQRIACSLLLFAGALQGLTVVLKEPQLLGQPVVLFSLLAAFFGVLLHLMANLKLLKRRRAGSRTSTEREVGTVKWFNTTKGFGFISRSDGDDVFVHFRAIRGEGHRALQEGQRVEFSVTQHYKGLQAEDVIEVG</sequence>
<dbReference type="Proteomes" id="UP000072660">
    <property type="component" value="Unassembled WGS sequence"/>
</dbReference>
<feature type="transmembrane region" description="Helical" evidence="2">
    <location>
        <begin position="89"/>
        <end position="110"/>
    </location>
</feature>
<protein>
    <submittedName>
        <fullName evidence="4">Cold-shock protein</fullName>
    </submittedName>
</protein>
<evidence type="ECO:0000313" key="5">
    <source>
        <dbReference type="Proteomes" id="UP000072660"/>
    </source>
</evidence>
<dbReference type="InterPro" id="IPR012340">
    <property type="entry name" value="NA-bd_OB-fold"/>
</dbReference>